<proteinExistence type="predicted"/>
<dbReference type="InterPro" id="IPR010730">
    <property type="entry name" value="HET"/>
</dbReference>
<comment type="caution">
    <text evidence="3">The sequence shown here is derived from an EMBL/GenBank/DDBJ whole genome shotgun (WGS) entry which is preliminary data.</text>
</comment>
<dbReference type="Proteomes" id="UP000230002">
    <property type="component" value="Unassembled WGS sequence"/>
</dbReference>
<dbReference type="PANTHER" id="PTHR10622">
    <property type="entry name" value="HET DOMAIN-CONTAINING PROTEIN"/>
    <property type="match status" value="1"/>
</dbReference>
<evidence type="ECO:0000313" key="3">
    <source>
        <dbReference type="EMBL" id="PIL28790.1"/>
    </source>
</evidence>
<feature type="region of interest" description="Disordered" evidence="1">
    <location>
        <begin position="105"/>
        <end position="138"/>
    </location>
</feature>
<gene>
    <name evidence="3" type="ORF">GSI_08834</name>
</gene>
<dbReference type="AlphaFoldDB" id="A0A2G8S4U0"/>
<evidence type="ECO:0000313" key="4">
    <source>
        <dbReference type="Proteomes" id="UP000230002"/>
    </source>
</evidence>
<name>A0A2G8S4U0_9APHY</name>
<feature type="compositionally biased region" description="Low complexity" evidence="1">
    <location>
        <begin position="115"/>
        <end position="131"/>
    </location>
</feature>
<dbReference type="PANTHER" id="PTHR10622:SF12">
    <property type="entry name" value="HET DOMAIN-CONTAINING PROTEIN"/>
    <property type="match status" value="1"/>
</dbReference>
<reference evidence="3 4" key="1">
    <citation type="journal article" date="2015" name="Sci. Rep.">
        <title>Chromosome-level genome map provides insights into diverse defense mechanisms in the medicinal fungus Ganoderma sinense.</title>
        <authorList>
            <person name="Zhu Y."/>
            <person name="Xu J."/>
            <person name="Sun C."/>
            <person name="Zhou S."/>
            <person name="Xu H."/>
            <person name="Nelson D.R."/>
            <person name="Qian J."/>
            <person name="Song J."/>
            <person name="Luo H."/>
            <person name="Xiang L."/>
            <person name="Li Y."/>
            <person name="Xu Z."/>
            <person name="Ji A."/>
            <person name="Wang L."/>
            <person name="Lu S."/>
            <person name="Hayward A."/>
            <person name="Sun W."/>
            <person name="Li X."/>
            <person name="Schwartz D.C."/>
            <person name="Wang Y."/>
            <person name="Chen S."/>
        </authorList>
    </citation>
    <scope>NUCLEOTIDE SEQUENCE [LARGE SCALE GENOMIC DNA]</scope>
    <source>
        <strain evidence="3 4">ZZ0214-1</strain>
    </source>
</reference>
<dbReference type="EMBL" id="AYKW01000023">
    <property type="protein sequence ID" value="PIL28790.1"/>
    <property type="molecule type" value="Genomic_DNA"/>
</dbReference>
<accession>A0A2G8S4U0</accession>
<dbReference type="Pfam" id="PF06985">
    <property type="entry name" value="HET"/>
    <property type="match status" value="1"/>
</dbReference>
<evidence type="ECO:0000256" key="1">
    <source>
        <dbReference type="SAM" id="MobiDB-lite"/>
    </source>
</evidence>
<dbReference type="OrthoDB" id="2740528at2759"/>
<keyword evidence="4" id="KW-1185">Reference proteome</keyword>
<feature type="domain" description="Heterokaryon incompatibility" evidence="2">
    <location>
        <begin position="134"/>
        <end position="193"/>
    </location>
</feature>
<protein>
    <recommendedName>
        <fullName evidence="2">Heterokaryon incompatibility domain-containing protein</fullName>
    </recommendedName>
</protein>
<feature type="region of interest" description="Disordered" evidence="1">
    <location>
        <begin position="45"/>
        <end position="77"/>
    </location>
</feature>
<organism evidence="3 4">
    <name type="scientific">Ganoderma sinense ZZ0214-1</name>
    <dbReference type="NCBI Taxonomy" id="1077348"/>
    <lineage>
        <taxon>Eukaryota</taxon>
        <taxon>Fungi</taxon>
        <taxon>Dikarya</taxon>
        <taxon>Basidiomycota</taxon>
        <taxon>Agaricomycotina</taxon>
        <taxon>Agaricomycetes</taxon>
        <taxon>Polyporales</taxon>
        <taxon>Polyporaceae</taxon>
        <taxon>Ganoderma</taxon>
    </lineage>
</organism>
<sequence length="194" mass="21708">MRLLDTYTGQFIEKDPRDPDTKYAILSHTWDREGEQTYQELRDIQKRYAPGPKRQSSDDRRHMPGNRPSVGPQQNVAPLTPSQSLLLLTLLLILLSLLPPHDTLQRTPSAKHGESSSASALSLSSAPSSPSDTSQAHSETLLSPIWDDPKLSPKIREACKIARENGYQYIWIDSCCIDKTSSSELSEAINSMYQ</sequence>
<dbReference type="STRING" id="1077348.A0A2G8S4U0"/>
<evidence type="ECO:0000259" key="2">
    <source>
        <dbReference type="Pfam" id="PF06985"/>
    </source>
</evidence>